<feature type="domain" description="F-box" evidence="1">
    <location>
        <begin position="14"/>
        <end position="54"/>
    </location>
</feature>
<protein>
    <recommendedName>
        <fullName evidence="1">F-box domain-containing protein</fullName>
    </recommendedName>
</protein>
<dbReference type="InterPro" id="IPR017451">
    <property type="entry name" value="F-box-assoc_interact_dom"/>
</dbReference>
<dbReference type="AlphaFoldDB" id="A0AA36EG12"/>
<dbReference type="SMART" id="SM00256">
    <property type="entry name" value="FBOX"/>
    <property type="match status" value="2"/>
</dbReference>
<dbReference type="InterPro" id="IPR001810">
    <property type="entry name" value="F-box_dom"/>
</dbReference>
<dbReference type="EMBL" id="OX465083">
    <property type="protein sequence ID" value="CAI9295093.1"/>
    <property type="molecule type" value="Genomic_DNA"/>
</dbReference>
<accession>A0AA36EG12</accession>
<dbReference type="NCBIfam" id="TIGR01640">
    <property type="entry name" value="F_box_assoc_1"/>
    <property type="match status" value="2"/>
</dbReference>
<dbReference type="SUPFAM" id="SSF81383">
    <property type="entry name" value="F-box domain"/>
    <property type="match status" value="2"/>
</dbReference>
<dbReference type="InterPro" id="IPR036047">
    <property type="entry name" value="F-box-like_dom_sf"/>
</dbReference>
<feature type="domain" description="F-box" evidence="1">
    <location>
        <begin position="385"/>
        <end position="425"/>
    </location>
</feature>
<keyword evidence="3" id="KW-1185">Reference proteome</keyword>
<dbReference type="PANTHER" id="PTHR31672:SF6">
    <property type="entry name" value="F-BOX DOMAIN-CONTAINING PROTEIN"/>
    <property type="match status" value="1"/>
</dbReference>
<dbReference type="Pfam" id="PF08268">
    <property type="entry name" value="FBA_3"/>
    <property type="match status" value="2"/>
</dbReference>
<organism evidence="2 3">
    <name type="scientific">Lactuca saligna</name>
    <name type="common">Willowleaf lettuce</name>
    <dbReference type="NCBI Taxonomy" id="75948"/>
    <lineage>
        <taxon>Eukaryota</taxon>
        <taxon>Viridiplantae</taxon>
        <taxon>Streptophyta</taxon>
        <taxon>Embryophyta</taxon>
        <taxon>Tracheophyta</taxon>
        <taxon>Spermatophyta</taxon>
        <taxon>Magnoliopsida</taxon>
        <taxon>eudicotyledons</taxon>
        <taxon>Gunneridae</taxon>
        <taxon>Pentapetalae</taxon>
        <taxon>asterids</taxon>
        <taxon>campanulids</taxon>
        <taxon>Asterales</taxon>
        <taxon>Asteraceae</taxon>
        <taxon>Cichorioideae</taxon>
        <taxon>Cichorieae</taxon>
        <taxon>Lactucinae</taxon>
        <taxon>Lactuca</taxon>
    </lineage>
</organism>
<dbReference type="Pfam" id="PF00646">
    <property type="entry name" value="F-box"/>
    <property type="match status" value="2"/>
</dbReference>
<reference evidence="2" key="1">
    <citation type="submission" date="2023-04" db="EMBL/GenBank/DDBJ databases">
        <authorList>
            <person name="Vijverberg K."/>
            <person name="Xiong W."/>
            <person name="Schranz E."/>
        </authorList>
    </citation>
    <scope>NUCLEOTIDE SEQUENCE</scope>
</reference>
<dbReference type="InterPro" id="IPR013187">
    <property type="entry name" value="F-box-assoc_dom_typ3"/>
</dbReference>
<evidence type="ECO:0000313" key="2">
    <source>
        <dbReference type="EMBL" id="CAI9295093.1"/>
    </source>
</evidence>
<evidence type="ECO:0000313" key="3">
    <source>
        <dbReference type="Proteomes" id="UP001177003"/>
    </source>
</evidence>
<gene>
    <name evidence="2" type="ORF">LSALG_LOCUS34049</name>
</gene>
<sequence length="667" mass="75938">MITYGRYFSDDKLLCEELIVEIFTRLPPKSLLRFRSLSKSLYTCISSPGFIRLHTFRSPQKIRFTHENIDNNKIAEVVYTLHGEDELPLCLCPKRGYIGITTTIPFPCSNRFRTVGSCNGTFCLKTKNGLTLWNPSIRRKVRVPECPRSSELALRGIGFGFDPISDDYKIVWISYEKDTSFVYAVKTGTWCEIASPKPEFTYVRREAFLFKGVLHWEVNHFDLDFSCILTFDLSTHVFGMIPFPGLAPDWLTTRLTTIQDSLALICYRMNIDDSWILVWRDASWSVVFKLGTGKLPVDGAFQFQPQPQTTNECNLLLTTYGEGSKFIIPRQGCDQEPSPPDTTIPVTAAPAMCSPPIFVTTVKTATVDAEGHPLTHAYSQMTDYLCEELIVEIFTRLPPKSLLRFRSLSKSLYTCTSSPQFILLQTFRSPQKIRFTHENIDNNKIVEVVYTLHGEDELPLCLCPKCGYIGITTTISFPCSNRFRTVGSCNGTFCLKTKIGLTLWNPSIRRKVRVPECPRSSELALGGIGFGFDPISDDYKIVWISYEKDTSFVYAVKTGTWCEIASPKPVFTYVRREAFLFKGVLHWEVNHFDLDFSCILTFDLSTHVFGMIPFPGSALEWLTTRLTTIQNSLALICYRMNIDDSWILVWRDASWSVAFKLGKILCV</sequence>
<proteinExistence type="predicted"/>
<dbReference type="InterPro" id="IPR050796">
    <property type="entry name" value="SCF_F-box_component"/>
</dbReference>
<name>A0AA36EG12_LACSI</name>
<dbReference type="PANTHER" id="PTHR31672">
    <property type="entry name" value="BNACNNG10540D PROTEIN"/>
    <property type="match status" value="1"/>
</dbReference>
<dbReference type="Proteomes" id="UP001177003">
    <property type="component" value="Chromosome 7"/>
</dbReference>
<evidence type="ECO:0000259" key="1">
    <source>
        <dbReference type="SMART" id="SM00256"/>
    </source>
</evidence>